<sequence>MNAIFFSQFKGTLSVIDIPIPAPTNDGVVIKVEATGLCRSDWHAWMGHDSDIVLPHVPGHEFAGVISAIGSSVSKHSIGDRVTVPFVSGCGKCAYCLRGDAQVCPTQTQPGFTGFGSFAEYVAINNADFNLVKIPEALSFATAAALGCRFATAYRGLIKRAHVKANEKVVIYGCGGVGLSAIMIAKAKGATVYAVDINDAALKIAESLGAETINSSKMDPIAYLQNLGGADVSVDALGSKATAGASVLSLARRGRHLQLGLLITPDGLSEIPMARVIAWEIDLLGSHGMSARDYPEMLALVATGVLNPAVLVKREVGLAEGAKALAELDSNSLGGITIIKPNNYSIK</sequence>
<dbReference type="Pfam" id="PF08240">
    <property type="entry name" value="ADH_N"/>
    <property type="match status" value="1"/>
</dbReference>
<organism evidence="5">
    <name type="scientific">freshwater metagenome</name>
    <dbReference type="NCBI Taxonomy" id="449393"/>
    <lineage>
        <taxon>unclassified sequences</taxon>
        <taxon>metagenomes</taxon>
        <taxon>ecological metagenomes</taxon>
    </lineage>
</organism>
<dbReference type="CDD" id="cd08260">
    <property type="entry name" value="Zn_ADH6"/>
    <property type="match status" value="1"/>
</dbReference>
<dbReference type="PROSITE" id="PS00059">
    <property type="entry name" value="ADH_ZINC"/>
    <property type="match status" value="1"/>
</dbReference>
<reference evidence="5" key="1">
    <citation type="submission" date="2020-05" db="EMBL/GenBank/DDBJ databases">
        <authorList>
            <person name="Chiriac C."/>
            <person name="Salcher M."/>
            <person name="Ghai R."/>
            <person name="Kavagutti S V."/>
        </authorList>
    </citation>
    <scope>NUCLEOTIDE SEQUENCE</scope>
</reference>
<dbReference type="InterPro" id="IPR002328">
    <property type="entry name" value="ADH_Zn_CS"/>
</dbReference>
<dbReference type="AlphaFoldDB" id="A0A6J6G317"/>
<feature type="domain" description="Enoyl reductase (ER)" evidence="4">
    <location>
        <begin position="11"/>
        <end position="338"/>
    </location>
</feature>
<dbReference type="SUPFAM" id="SSF51735">
    <property type="entry name" value="NAD(P)-binding Rossmann-fold domains"/>
    <property type="match status" value="1"/>
</dbReference>
<accession>A0A6J6G317</accession>
<dbReference type="PANTHER" id="PTHR43401:SF5">
    <property type="entry name" value="ALCOHOL DEHYDROGENASE-RELATED"/>
    <property type="match status" value="1"/>
</dbReference>
<dbReference type="PANTHER" id="PTHR43401">
    <property type="entry name" value="L-THREONINE 3-DEHYDROGENASE"/>
    <property type="match status" value="1"/>
</dbReference>
<dbReference type="SUPFAM" id="SSF50129">
    <property type="entry name" value="GroES-like"/>
    <property type="match status" value="1"/>
</dbReference>
<protein>
    <submittedName>
        <fullName evidence="5">Unannotated protein</fullName>
    </submittedName>
</protein>
<gene>
    <name evidence="5" type="ORF">UFOPK1791_00701</name>
</gene>
<proteinExistence type="predicted"/>
<dbReference type="InterPro" id="IPR013154">
    <property type="entry name" value="ADH-like_N"/>
</dbReference>
<keyword evidence="1" id="KW-0479">Metal-binding</keyword>
<dbReference type="InterPro" id="IPR013149">
    <property type="entry name" value="ADH-like_C"/>
</dbReference>
<dbReference type="InterPro" id="IPR020843">
    <property type="entry name" value="ER"/>
</dbReference>
<dbReference type="EMBL" id="CAEZUF010000060">
    <property type="protein sequence ID" value="CAB4593604.1"/>
    <property type="molecule type" value="Genomic_DNA"/>
</dbReference>
<name>A0A6J6G317_9ZZZZ</name>
<evidence type="ECO:0000256" key="2">
    <source>
        <dbReference type="ARBA" id="ARBA00022833"/>
    </source>
</evidence>
<dbReference type="GO" id="GO:0016491">
    <property type="term" value="F:oxidoreductase activity"/>
    <property type="evidence" value="ECO:0007669"/>
    <property type="project" value="UniProtKB-KW"/>
</dbReference>
<dbReference type="Gene3D" id="3.90.180.10">
    <property type="entry name" value="Medium-chain alcohol dehydrogenases, catalytic domain"/>
    <property type="match status" value="1"/>
</dbReference>
<dbReference type="InterPro" id="IPR011032">
    <property type="entry name" value="GroES-like_sf"/>
</dbReference>
<dbReference type="InterPro" id="IPR036291">
    <property type="entry name" value="NAD(P)-bd_dom_sf"/>
</dbReference>
<evidence type="ECO:0000256" key="3">
    <source>
        <dbReference type="ARBA" id="ARBA00023002"/>
    </source>
</evidence>
<dbReference type="GO" id="GO:0008270">
    <property type="term" value="F:zinc ion binding"/>
    <property type="evidence" value="ECO:0007669"/>
    <property type="project" value="InterPro"/>
</dbReference>
<keyword evidence="2" id="KW-0862">Zinc</keyword>
<evidence type="ECO:0000256" key="1">
    <source>
        <dbReference type="ARBA" id="ARBA00022723"/>
    </source>
</evidence>
<dbReference type="SMART" id="SM00829">
    <property type="entry name" value="PKS_ER"/>
    <property type="match status" value="1"/>
</dbReference>
<evidence type="ECO:0000313" key="5">
    <source>
        <dbReference type="EMBL" id="CAB4593604.1"/>
    </source>
</evidence>
<dbReference type="Pfam" id="PF00107">
    <property type="entry name" value="ADH_zinc_N"/>
    <property type="match status" value="1"/>
</dbReference>
<evidence type="ECO:0000259" key="4">
    <source>
        <dbReference type="SMART" id="SM00829"/>
    </source>
</evidence>
<dbReference type="InterPro" id="IPR050129">
    <property type="entry name" value="Zn_alcohol_dh"/>
</dbReference>
<keyword evidence="3" id="KW-0560">Oxidoreductase</keyword>